<dbReference type="SUPFAM" id="SSF53335">
    <property type="entry name" value="S-adenosyl-L-methionine-dependent methyltransferases"/>
    <property type="match status" value="1"/>
</dbReference>
<keyword evidence="6" id="KW-1185">Reference proteome</keyword>
<dbReference type="Gene3D" id="3.40.50.150">
    <property type="entry name" value="Vaccinia Virus protein VP39"/>
    <property type="match status" value="1"/>
</dbReference>
<dbReference type="Pfam" id="PF00891">
    <property type="entry name" value="Methyltransf_2"/>
    <property type="match status" value="1"/>
</dbReference>
<dbReference type="STRING" id="3880.G7L556"/>
<evidence type="ECO:0000313" key="5">
    <source>
        <dbReference type="EnsemblPlants" id="AES82834"/>
    </source>
</evidence>
<feature type="domain" description="O-methyltransferase C-terminal" evidence="3">
    <location>
        <begin position="3"/>
        <end position="99"/>
    </location>
</feature>
<dbReference type="InterPro" id="IPR036388">
    <property type="entry name" value="WH-like_DNA-bd_sf"/>
</dbReference>
<gene>
    <name evidence="4" type="ordered locus">MTR_7g118310</name>
</gene>
<accession>G7L556</accession>
<evidence type="ECO:0000313" key="6">
    <source>
        <dbReference type="Proteomes" id="UP000002051"/>
    </source>
</evidence>
<evidence type="ECO:0000256" key="2">
    <source>
        <dbReference type="ARBA" id="ARBA00023239"/>
    </source>
</evidence>
<sequence>MHAFECPLVDPRFNDVSNKIIVNSTTIDIDMKMILNCYQGFENVIKLVDVGGGLGINLKLIAFKYFIRLKIIFLSLQNTCYNFTIFYDLPHVIQHAPLYKLVLIVSIFLKEK</sequence>
<dbReference type="InterPro" id="IPR001077">
    <property type="entry name" value="COMT_C"/>
</dbReference>
<dbReference type="InterPro" id="IPR029063">
    <property type="entry name" value="SAM-dependent_MTases_sf"/>
</dbReference>
<dbReference type="AlphaFoldDB" id="G7L556"/>
<dbReference type="InterPro" id="IPR022657">
    <property type="entry name" value="De-COase2_CS"/>
</dbReference>
<name>G7L556_MEDTR</name>
<dbReference type="PaxDb" id="3880-AES82834"/>
<keyword evidence="2" id="KW-0456">Lyase</keyword>
<dbReference type="Gene3D" id="1.10.10.10">
    <property type="entry name" value="Winged helix-like DNA-binding domain superfamily/Winged helix DNA-binding domain"/>
    <property type="match status" value="1"/>
</dbReference>
<dbReference type="GO" id="GO:0008171">
    <property type="term" value="F:O-methyltransferase activity"/>
    <property type="evidence" value="ECO:0007669"/>
    <property type="project" value="InterPro"/>
</dbReference>
<dbReference type="Proteomes" id="UP000002051">
    <property type="component" value="Unassembled WGS sequence"/>
</dbReference>
<proteinExistence type="predicted"/>
<organism evidence="4 6">
    <name type="scientific">Medicago truncatula</name>
    <name type="common">Barrel medic</name>
    <name type="synonym">Medicago tribuloides</name>
    <dbReference type="NCBI Taxonomy" id="3880"/>
    <lineage>
        <taxon>Eukaryota</taxon>
        <taxon>Viridiplantae</taxon>
        <taxon>Streptophyta</taxon>
        <taxon>Embryophyta</taxon>
        <taxon>Tracheophyta</taxon>
        <taxon>Spermatophyta</taxon>
        <taxon>Magnoliopsida</taxon>
        <taxon>eudicotyledons</taxon>
        <taxon>Gunneridae</taxon>
        <taxon>Pentapetalae</taxon>
        <taxon>rosids</taxon>
        <taxon>fabids</taxon>
        <taxon>Fabales</taxon>
        <taxon>Fabaceae</taxon>
        <taxon>Papilionoideae</taxon>
        <taxon>50 kb inversion clade</taxon>
        <taxon>NPAAA clade</taxon>
        <taxon>Hologalegina</taxon>
        <taxon>IRL clade</taxon>
        <taxon>Trifolieae</taxon>
        <taxon>Medicago</taxon>
    </lineage>
</organism>
<dbReference type="HOGENOM" id="CLU_2149616_0_0_1"/>
<protein>
    <submittedName>
        <fullName evidence="4">Caffeic acid O-methyltransferase</fullName>
    </submittedName>
</protein>
<dbReference type="PROSITE" id="PS00879">
    <property type="entry name" value="ODR_DC_2_2"/>
    <property type="match status" value="1"/>
</dbReference>
<comment type="cofactor">
    <cofactor evidence="1">
        <name>pyridoxal 5'-phosphate</name>
        <dbReference type="ChEBI" id="CHEBI:597326"/>
    </cofactor>
</comment>
<dbReference type="EMBL" id="CM001223">
    <property type="protein sequence ID" value="AES82834.1"/>
    <property type="molecule type" value="Genomic_DNA"/>
</dbReference>
<evidence type="ECO:0000259" key="3">
    <source>
        <dbReference type="Pfam" id="PF00891"/>
    </source>
</evidence>
<dbReference type="EnsemblPlants" id="AES82834">
    <property type="protein sequence ID" value="AES82834"/>
    <property type="gene ID" value="MTR_7g118310"/>
</dbReference>
<reference evidence="5" key="3">
    <citation type="submission" date="2015-04" db="UniProtKB">
        <authorList>
            <consortium name="EnsemblPlants"/>
        </authorList>
    </citation>
    <scope>IDENTIFICATION</scope>
    <source>
        <strain evidence="5">cv. Jemalong A17</strain>
    </source>
</reference>
<evidence type="ECO:0000256" key="1">
    <source>
        <dbReference type="ARBA" id="ARBA00001933"/>
    </source>
</evidence>
<reference evidence="4 6" key="1">
    <citation type="journal article" date="2011" name="Nature">
        <title>The Medicago genome provides insight into the evolution of rhizobial symbioses.</title>
        <authorList>
            <person name="Young N.D."/>
            <person name="Debelle F."/>
            <person name="Oldroyd G.E."/>
            <person name="Geurts R."/>
            <person name="Cannon S.B."/>
            <person name="Udvardi M.K."/>
            <person name="Benedito V.A."/>
            <person name="Mayer K.F."/>
            <person name="Gouzy J."/>
            <person name="Schoof H."/>
            <person name="Van de Peer Y."/>
            <person name="Proost S."/>
            <person name="Cook D.R."/>
            <person name="Meyers B.C."/>
            <person name="Spannagl M."/>
            <person name="Cheung F."/>
            <person name="De Mita S."/>
            <person name="Krishnakumar V."/>
            <person name="Gundlach H."/>
            <person name="Zhou S."/>
            <person name="Mudge J."/>
            <person name="Bharti A.K."/>
            <person name="Murray J.D."/>
            <person name="Naoumkina M.A."/>
            <person name="Rosen B."/>
            <person name="Silverstein K.A."/>
            <person name="Tang H."/>
            <person name="Rombauts S."/>
            <person name="Zhao P.X."/>
            <person name="Zhou P."/>
            <person name="Barbe V."/>
            <person name="Bardou P."/>
            <person name="Bechner M."/>
            <person name="Bellec A."/>
            <person name="Berger A."/>
            <person name="Berges H."/>
            <person name="Bidwell S."/>
            <person name="Bisseling T."/>
            <person name="Choisne N."/>
            <person name="Couloux A."/>
            <person name="Denny R."/>
            <person name="Deshpande S."/>
            <person name="Dai X."/>
            <person name="Doyle J.J."/>
            <person name="Dudez A.M."/>
            <person name="Farmer A.D."/>
            <person name="Fouteau S."/>
            <person name="Franken C."/>
            <person name="Gibelin C."/>
            <person name="Gish J."/>
            <person name="Goldstein S."/>
            <person name="Gonzalez A.J."/>
            <person name="Green P.J."/>
            <person name="Hallab A."/>
            <person name="Hartog M."/>
            <person name="Hua A."/>
            <person name="Humphray S.J."/>
            <person name="Jeong D.H."/>
            <person name="Jing Y."/>
            <person name="Jocker A."/>
            <person name="Kenton S.M."/>
            <person name="Kim D.J."/>
            <person name="Klee K."/>
            <person name="Lai H."/>
            <person name="Lang C."/>
            <person name="Lin S."/>
            <person name="Macmil S.L."/>
            <person name="Magdelenat G."/>
            <person name="Matthews L."/>
            <person name="McCorrison J."/>
            <person name="Monaghan E.L."/>
            <person name="Mun J.H."/>
            <person name="Najar F.Z."/>
            <person name="Nicholson C."/>
            <person name="Noirot C."/>
            <person name="O'Bleness M."/>
            <person name="Paule C.R."/>
            <person name="Poulain J."/>
            <person name="Prion F."/>
            <person name="Qin B."/>
            <person name="Qu C."/>
            <person name="Retzel E.F."/>
            <person name="Riddle C."/>
            <person name="Sallet E."/>
            <person name="Samain S."/>
            <person name="Samson N."/>
            <person name="Sanders I."/>
            <person name="Saurat O."/>
            <person name="Scarpelli C."/>
            <person name="Schiex T."/>
            <person name="Segurens B."/>
            <person name="Severin A.J."/>
            <person name="Sherrier D.J."/>
            <person name="Shi R."/>
            <person name="Sims S."/>
            <person name="Singer S.R."/>
            <person name="Sinharoy S."/>
            <person name="Sterck L."/>
            <person name="Viollet A."/>
            <person name="Wang B.B."/>
            <person name="Wang K."/>
            <person name="Wang M."/>
            <person name="Wang X."/>
            <person name="Warfsmann J."/>
            <person name="Weissenbach J."/>
            <person name="White D.D."/>
            <person name="White J.D."/>
            <person name="Wiley G.B."/>
            <person name="Wincker P."/>
            <person name="Xing Y."/>
            <person name="Yang L."/>
            <person name="Yao Z."/>
            <person name="Ying F."/>
            <person name="Zhai J."/>
            <person name="Zhou L."/>
            <person name="Zuber A."/>
            <person name="Denarie J."/>
            <person name="Dixon R.A."/>
            <person name="May G.D."/>
            <person name="Schwartz D.C."/>
            <person name="Rogers J."/>
            <person name="Quetier F."/>
            <person name="Town C.D."/>
            <person name="Roe B.A."/>
        </authorList>
    </citation>
    <scope>NUCLEOTIDE SEQUENCE [LARGE SCALE GENOMIC DNA]</scope>
    <source>
        <strain evidence="4">A17</strain>
        <strain evidence="5 6">cv. Jemalong A17</strain>
    </source>
</reference>
<evidence type="ECO:0000313" key="4">
    <source>
        <dbReference type="EMBL" id="AES82834.1"/>
    </source>
</evidence>
<reference evidence="4 6" key="2">
    <citation type="journal article" date="2014" name="BMC Genomics">
        <title>An improved genome release (version Mt4.0) for the model legume Medicago truncatula.</title>
        <authorList>
            <person name="Tang H."/>
            <person name="Krishnakumar V."/>
            <person name="Bidwell S."/>
            <person name="Rosen B."/>
            <person name="Chan A."/>
            <person name="Zhou S."/>
            <person name="Gentzbittel L."/>
            <person name="Childs K.L."/>
            <person name="Yandell M."/>
            <person name="Gundlach H."/>
            <person name="Mayer K.F."/>
            <person name="Schwartz D.C."/>
            <person name="Town C.D."/>
        </authorList>
    </citation>
    <scope>GENOME REANNOTATION</scope>
    <source>
        <strain evidence="4">A17</strain>
        <strain evidence="5 6">cv. Jemalong A17</strain>
    </source>
</reference>
<dbReference type="eggNOG" id="KOG3178">
    <property type="taxonomic scope" value="Eukaryota"/>
</dbReference>